<dbReference type="RefSeq" id="WP_207916173.1">
    <property type="nucleotide sequence ID" value="NZ_SMAI01000029.1"/>
</dbReference>
<dbReference type="Pfam" id="PF13701">
    <property type="entry name" value="DDE_Tnp_1_4"/>
    <property type="match status" value="1"/>
</dbReference>
<reference evidence="2 3" key="1">
    <citation type="submission" date="2019-03" db="EMBL/GenBank/DDBJ databases">
        <title>Genomic Encyclopedia of Type Strains, Phase IV (KMG-IV): sequencing the most valuable type-strain genomes for metagenomic binning, comparative biology and taxonomic classification.</title>
        <authorList>
            <person name="Goeker M."/>
        </authorList>
    </citation>
    <scope>NUCLEOTIDE SEQUENCE [LARGE SCALE GENOMIC DNA]</scope>
    <source>
        <strain evidence="2 3">DSM 9035</strain>
    </source>
</reference>
<feature type="non-terminal residue" evidence="2">
    <location>
        <position position="212"/>
    </location>
</feature>
<evidence type="ECO:0000259" key="1">
    <source>
        <dbReference type="Pfam" id="PF13701"/>
    </source>
</evidence>
<feature type="domain" description="Transposase DDE" evidence="1">
    <location>
        <begin position="13"/>
        <end position="201"/>
    </location>
</feature>
<dbReference type="EMBL" id="SMAI01000029">
    <property type="protein sequence ID" value="TCT00226.1"/>
    <property type="molecule type" value="Genomic_DNA"/>
</dbReference>
<dbReference type="AlphaFoldDB" id="A0A4R3LKY5"/>
<organism evidence="2 3">
    <name type="scientific">Aquabacter spiritensis</name>
    <dbReference type="NCBI Taxonomy" id="933073"/>
    <lineage>
        <taxon>Bacteria</taxon>
        <taxon>Pseudomonadati</taxon>
        <taxon>Pseudomonadota</taxon>
        <taxon>Alphaproteobacteria</taxon>
        <taxon>Hyphomicrobiales</taxon>
        <taxon>Xanthobacteraceae</taxon>
        <taxon>Aquabacter</taxon>
    </lineage>
</organism>
<comment type="caution">
    <text evidence="2">The sequence shown here is derived from an EMBL/GenBank/DDBJ whole genome shotgun (WGS) entry which is preliminary data.</text>
</comment>
<evidence type="ECO:0000313" key="3">
    <source>
        <dbReference type="Proteomes" id="UP000294664"/>
    </source>
</evidence>
<proteinExistence type="predicted"/>
<sequence length="212" mass="23087">MGALQTVLPFKLAATDESLTAHGGLALFGEYLRSMGVAGLIDHELPRPGSAAGYAPSVHVVPQVLMLAGGGRTLEDLRVLRKDAGLRTLLQLEEMPSSDATGDWLRRMGSKESDGLAGLQRVNRCLFRRLLRQDDRTAYTLDIDATQIVAEKREARYTYKGEKGYMPLVGHIAELGLVIGHEFREGNAAPAAGNLDFLQACERNMPKRARGS</sequence>
<gene>
    <name evidence="2" type="ORF">EDC64_1299</name>
</gene>
<protein>
    <submittedName>
        <fullName evidence="2">DDE family transposase</fullName>
    </submittedName>
</protein>
<dbReference type="InterPro" id="IPR025668">
    <property type="entry name" value="Tnp_DDE_dom"/>
</dbReference>
<evidence type="ECO:0000313" key="2">
    <source>
        <dbReference type="EMBL" id="TCT00226.1"/>
    </source>
</evidence>
<name>A0A4R3LKY5_9HYPH</name>
<accession>A0A4R3LKY5</accession>
<dbReference type="Proteomes" id="UP000294664">
    <property type="component" value="Unassembled WGS sequence"/>
</dbReference>
<keyword evidence="3" id="KW-1185">Reference proteome</keyword>